<name>A0A8J3CCQ8_9PSEU</name>
<keyword evidence="3" id="KW-1185">Reference proteome</keyword>
<proteinExistence type="predicted"/>
<feature type="region of interest" description="Disordered" evidence="1">
    <location>
        <begin position="81"/>
        <end position="106"/>
    </location>
</feature>
<reference evidence="2" key="1">
    <citation type="journal article" date="2014" name="Int. J. Syst. Evol. Microbiol.">
        <title>Complete genome sequence of Corynebacterium casei LMG S-19264T (=DSM 44701T), isolated from a smear-ripened cheese.</title>
        <authorList>
            <consortium name="US DOE Joint Genome Institute (JGI-PGF)"/>
            <person name="Walter F."/>
            <person name="Albersmeier A."/>
            <person name="Kalinowski J."/>
            <person name="Ruckert C."/>
        </authorList>
    </citation>
    <scope>NUCLEOTIDE SEQUENCE</scope>
    <source>
        <strain evidence="2">CGMCC 4.5737</strain>
    </source>
</reference>
<comment type="caution">
    <text evidence="2">The sequence shown here is derived from an EMBL/GenBank/DDBJ whole genome shotgun (WGS) entry which is preliminary data.</text>
</comment>
<reference evidence="2" key="2">
    <citation type="submission" date="2020-09" db="EMBL/GenBank/DDBJ databases">
        <authorList>
            <person name="Sun Q."/>
            <person name="Zhou Y."/>
        </authorList>
    </citation>
    <scope>NUCLEOTIDE SEQUENCE</scope>
    <source>
        <strain evidence="2">CGMCC 4.5737</strain>
    </source>
</reference>
<accession>A0A8J3CCQ8</accession>
<evidence type="ECO:0000256" key="1">
    <source>
        <dbReference type="SAM" id="MobiDB-lite"/>
    </source>
</evidence>
<gene>
    <name evidence="2" type="ORF">GCM10012275_09090</name>
</gene>
<dbReference type="Proteomes" id="UP000637578">
    <property type="component" value="Unassembled WGS sequence"/>
</dbReference>
<protein>
    <submittedName>
        <fullName evidence="2">Uncharacterized protein</fullName>
    </submittedName>
</protein>
<dbReference type="AlphaFoldDB" id="A0A8J3CCQ8"/>
<sequence length="117" mass="12965">MDKKVERCLARAVIELMQDVGIDATESVLLNLWAVGQIQQAADRMAARLMAEARQPVQRLWGAVHPAHTWEEIRNSARTVRAGGAAKNAPPSQGGEGRPRLTRSGFPIWQEVGGRRW</sequence>
<evidence type="ECO:0000313" key="2">
    <source>
        <dbReference type="EMBL" id="GGM40336.1"/>
    </source>
</evidence>
<dbReference type="EMBL" id="BMMK01000002">
    <property type="protein sequence ID" value="GGM40336.1"/>
    <property type="molecule type" value="Genomic_DNA"/>
</dbReference>
<organism evidence="2 3">
    <name type="scientific">Longimycelium tulufanense</name>
    <dbReference type="NCBI Taxonomy" id="907463"/>
    <lineage>
        <taxon>Bacteria</taxon>
        <taxon>Bacillati</taxon>
        <taxon>Actinomycetota</taxon>
        <taxon>Actinomycetes</taxon>
        <taxon>Pseudonocardiales</taxon>
        <taxon>Pseudonocardiaceae</taxon>
        <taxon>Longimycelium</taxon>
    </lineage>
</organism>
<evidence type="ECO:0000313" key="3">
    <source>
        <dbReference type="Proteomes" id="UP000637578"/>
    </source>
</evidence>